<feature type="domain" description="MmgE/PrpD C-terminal" evidence="3">
    <location>
        <begin position="266"/>
        <end position="430"/>
    </location>
</feature>
<dbReference type="InterPro" id="IPR045336">
    <property type="entry name" value="MmgE_PrpD_N"/>
</dbReference>
<dbReference type="InterPro" id="IPR042183">
    <property type="entry name" value="MmgE/PrpD_sf_1"/>
</dbReference>
<evidence type="ECO:0000259" key="3">
    <source>
        <dbReference type="Pfam" id="PF19305"/>
    </source>
</evidence>
<dbReference type="AlphaFoldDB" id="E0NKM7"/>
<dbReference type="Gene3D" id="1.10.4100.10">
    <property type="entry name" value="2-methylcitrate dehydratase PrpD"/>
    <property type="match status" value="1"/>
</dbReference>
<dbReference type="HOGENOM" id="CLU_026574_3_1_9"/>
<protein>
    <submittedName>
        <fullName evidence="4">MmgE/PrpD family protein</fullName>
    </submittedName>
</protein>
<dbReference type="Gene3D" id="3.30.1330.120">
    <property type="entry name" value="2-methylcitrate dehydratase PrpD"/>
    <property type="match status" value="1"/>
</dbReference>
<dbReference type="Proteomes" id="UP000003280">
    <property type="component" value="Unassembled WGS sequence"/>
</dbReference>
<dbReference type="EMBL" id="AEEH01000028">
    <property type="protein sequence ID" value="EFM25654.1"/>
    <property type="molecule type" value="Genomic_DNA"/>
</dbReference>
<dbReference type="InterPro" id="IPR036148">
    <property type="entry name" value="MmgE/PrpD_sf"/>
</dbReference>
<dbReference type="eggNOG" id="COG2079">
    <property type="taxonomic scope" value="Bacteria"/>
</dbReference>
<accession>E0NKM7</accession>
<dbReference type="PANTHER" id="PTHR16943">
    <property type="entry name" value="2-METHYLCITRATE DEHYDRATASE-RELATED"/>
    <property type="match status" value="1"/>
</dbReference>
<dbReference type="InterPro" id="IPR042188">
    <property type="entry name" value="MmgE/PrpD_sf_2"/>
</dbReference>
<feature type="domain" description="MmgE/PrpD N-terminal" evidence="2">
    <location>
        <begin position="6"/>
        <end position="245"/>
    </location>
</feature>
<name>E0NKM7_9FIRM</name>
<dbReference type="InterPro" id="IPR005656">
    <property type="entry name" value="MmgE_PrpD"/>
</dbReference>
<keyword evidence="5" id="KW-1185">Reference proteome</keyword>
<dbReference type="InterPro" id="IPR045337">
    <property type="entry name" value="MmgE_PrpD_C"/>
</dbReference>
<evidence type="ECO:0000313" key="4">
    <source>
        <dbReference type="EMBL" id="EFM25654.1"/>
    </source>
</evidence>
<comment type="similarity">
    <text evidence="1">Belongs to the PrpD family.</text>
</comment>
<evidence type="ECO:0000256" key="1">
    <source>
        <dbReference type="ARBA" id="ARBA00006174"/>
    </source>
</evidence>
<dbReference type="Pfam" id="PF03972">
    <property type="entry name" value="MmgE_PrpD_N"/>
    <property type="match status" value="1"/>
</dbReference>
<dbReference type="SUPFAM" id="SSF103378">
    <property type="entry name" value="2-methylcitrate dehydratase PrpD"/>
    <property type="match status" value="1"/>
</dbReference>
<sequence>MNHTKDLINFIYNLNYDSLSKDTIVKTKELILDTLGVIYSGINSEQGKIWIDYIKQTSNKGKSYSPGLEKNIDVESASMLNSALGHADDFDDLHSKSIVHPAVLTIPLALAICEDLELSGKDLIVSIVSGYEIACRVGEAINPKSYYYWHTTGVVASLTAAIVSGKLMKLSEEELLNSVGTAGTQASGLWQFLEDNGMSKSVHVARGVSDGLFSSKISKFGLKGAYRILEGEKGLIKALSNLDNVDRLTHNLGKTFKIDETSIKAYPCCRHTHSGIYAALKIKNKIENLESITSIKDYVYEPCFNITNNSSPTTDYDHKFSLQYCIAYALLNGEINKKTFKDTNIKNKDLLNLMSKIEIINDKEINERYIEHPNQWIHKLVIELKNNDKLYEEIKYPYGDVRNYISNEDLVSKFRENTSDKLSLIQQDRMIEEIFSIENRELLKDFFEEALK</sequence>
<dbReference type="PANTHER" id="PTHR16943:SF8">
    <property type="entry name" value="2-METHYLCITRATE DEHYDRATASE"/>
    <property type="match status" value="1"/>
</dbReference>
<dbReference type="GO" id="GO:0016829">
    <property type="term" value="F:lyase activity"/>
    <property type="evidence" value="ECO:0007669"/>
    <property type="project" value="InterPro"/>
</dbReference>
<dbReference type="RefSeq" id="WP_008901531.1">
    <property type="nucleotide sequence ID" value="NZ_GL397071.1"/>
</dbReference>
<comment type="caution">
    <text evidence="4">The sequence shown here is derived from an EMBL/GenBank/DDBJ whole genome shotgun (WGS) entry which is preliminary data.</text>
</comment>
<reference evidence="4 5" key="1">
    <citation type="submission" date="2010-07" db="EMBL/GenBank/DDBJ databases">
        <authorList>
            <person name="Muzny D."/>
            <person name="Qin X."/>
            <person name="Deng J."/>
            <person name="Jiang H."/>
            <person name="Liu Y."/>
            <person name="Qu J."/>
            <person name="Song X.-Z."/>
            <person name="Zhang L."/>
            <person name="Thornton R."/>
            <person name="Coyle M."/>
            <person name="Francisco L."/>
            <person name="Jackson L."/>
            <person name="Javaid M."/>
            <person name="Korchina V."/>
            <person name="Kovar C."/>
            <person name="Mata R."/>
            <person name="Mathew T."/>
            <person name="Ngo R."/>
            <person name="Nguyen L."/>
            <person name="Nguyen N."/>
            <person name="Okwuonu G."/>
            <person name="Ongeri F."/>
            <person name="Pham C."/>
            <person name="Simmons D."/>
            <person name="Wilczek-Boney K."/>
            <person name="Hale W."/>
            <person name="Jakkamsetti A."/>
            <person name="Pham P."/>
            <person name="Ruth R."/>
            <person name="San Lucas F."/>
            <person name="Warren J."/>
            <person name="Zhang J."/>
            <person name="Zhao Z."/>
            <person name="Zhou C."/>
            <person name="Zhu D."/>
            <person name="Lee S."/>
            <person name="Bess C."/>
            <person name="Blankenburg K."/>
            <person name="Forbes L."/>
            <person name="Fu Q."/>
            <person name="Gubbala S."/>
            <person name="Hirani K."/>
            <person name="Jayaseelan J.C."/>
            <person name="Lara F."/>
            <person name="Munidasa M."/>
            <person name="Palculict T."/>
            <person name="Patil S."/>
            <person name="Pu L.-L."/>
            <person name="Saada N."/>
            <person name="Tang L."/>
            <person name="Weissenberger G."/>
            <person name="Zhu Y."/>
            <person name="Hemphill L."/>
            <person name="Shang Y."/>
            <person name="Youmans B."/>
            <person name="Ayvaz T."/>
            <person name="Ross M."/>
            <person name="Santibanez J."/>
            <person name="Aqrawi P."/>
            <person name="Gross S."/>
            <person name="Joshi V."/>
            <person name="Fowler G."/>
            <person name="Nazareth L."/>
            <person name="Reid J."/>
            <person name="Worley K."/>
            <person name="Petrosino J."/>
            <person name="Highlander S."/>
            <person name="Gibbs R."/>
        </authorList>
    </citation>
    <scope>NUCLEOTIDE SEQUENCE [LARGE SCALE GENOMIC DNA]</scope>
    <source>
        <strain evidence="4 5">ATCC BAA-1640</strain>
    </source>
</reference>
<evidence type="ECO:0000259" key="2">
    <source>
        <dbReference type="Pfam" id="PF03972"/>
    </source>
</evidence>
<dbReference type="Pfam" id="PF19305">
    <property type="entry name" value="MmgE_PrpD_C"/>
    <property type="match status" value="1"/>
</dbReference>
<proteinExistence type="inferred from homology"/>
<gene>
    <name evidence="4" type="ORF">HMPREF9225_0716</name>
</gene>
<dbReference type="OrthoDB" id="9795089at2"/>
<evidence type="ECO:0000313" key="5">
    <source>
        <dbReference type="Proteomes" id="UP000003280"/>
    </source>
</evidence>
<organism evidence="4 5">
    <name type="scientific">Peptoniphilus duerdenii ATCC BAA-1640</name>
    <dbReference type="NCBI Taxonomy" id="862517"/>
    <lineage>
        <taxon>Bacteria</taxon>
        <taxon>Bacillati</taxon>
        <taxon>Bacillota</taxon>
        <taxon>Tissierellia</taxon>
        <taxon>Tissierellales</taxon>
        <taxon>Peptoniphilaceae</taxon>
        <taxon>Peptoniphilus</taxon>
    </lineage>
</organism>
<dbReference type="STRING" id="862517.HMPREF9225_0716"/>